<name>A0AC35G6Z5_9BILA</name>
<protein>
    <submittedName>
        <fullName evidence="2">Uncharacterized protein</fullName>
    </submittedName>
</protein>
<accession>A0AC35G6Z5</accession>
<proteinExistence type="predicted"/>
<reference evidence="2" key="1">
    <citation type="submission" date="2022-11" db="UniProtKB">
        <authorList>
            <consortium name="WormBaseParasite"/>
        </authorList>
    </citation>
    <scope>IDENTIFICATION</scope>
</reference>
<dbReference type="Proteomes" id="UP000887580">
    <property type="component" value="Unplaced"/>
</dbReference>
<evidence type="ECO:0000313" key="1">
    <source>
        <dbReference type="Proteomes" id="UP000887580"/>
    </source>
</evidence>
<organism evidence="1 2">
    <name type="scientific">Panagrolaimus sp. PS1159</name>
    <dbReference type="NCBI Taxonomy" id="55785"/>
    <lineage>
        <taxon>Eukaryota</taxon>
        <taxon>Metazoa</taxon>
        <taxon>Ecdysozoa</taxon>
        <taxon>Nematoda</taxon>
        <taxon>Chromadorea</taxon>
        <taxon>Rhabditida</taxon>
        <taxon>Tylenchina</taxon>
        <taxon>Panagrolaimomorpha</taxon>
        <taxon>Panagrolaimoidea</taxon>
        <taxon>Panagrolaimidae</taxon>
        <taxon>Panagrolaimus</taxon>
    </lineage>
</organism>
<evidence type="ECO:0000313" key="2">
    <source>
        <dbReference type="WBParaSite" id="PS1159_v2.g24675.t1"/>
    </source>
</evidence>
<dbReference type="WBParaSite" id="PS1159_v2.g24675.t1">
    <property type="protein sequence ID" value="PS1159_v2.g24675.t1"/>
    <property type="gene ID" value="PS1159_v2.g24675"/>
</dbReference>
<sequence length="274" mass="30407">MTALNSTKDSIPNKEVAEVEKQHEEVQVTTPIQEKNEGNLKKDERSNYGSNSASRPKRKGGRNRNNNDDSRNYNGRPSGNATLFDHIRAQMPNLPPESPVKHEGNNRRNNGGRNENRDGFISAQQSGSSHAASDDFVQMKMSDVPQDPPHSNGSAYRGRGGGRGGGRGKAYYNNYNNVYQFPPPPPGQHIQFFAPPPPLFPPTGYVHPMPQHIRNPNQTSIEAGKSVLAPFTDNNYYLGVVIDADKGNGLSLIQYNHCPLPHYIHTEYLQLCHV</sequence>